<dbReference type="SUPFAM" id="SSF53448">
    <property type="entry name" value="Nucleotide-diphospho-sugar transferases"/>
    <property type="match status" value="1"/>
</dbReference>
<evidence type="ECO:0008006" key="5">
    <source>
        <dbReference type="Google" id="ProtNLM"/>
    </source>
</evidence>
<protein>
    <recommendedName>
        <fullName evidence="5">Glycosyltransferase family 32 protein</fullName>
    </recommendedName>
</protein>
<feature type="region of interest" description="Disordered" evidence="1">
    <location>
        <begin position="1"/>
        <end position="42"/>
    </location>
</feature>
<keyword evidence="4" id="KW-1185">Reference proteome</keyword>
<dbReference type="InterPro" id="IPR051733">
    <property type="entry name" value="WD_repeat_DCAF13/WDSOF1"/>
</dbReference>
<accession>A0A9P7B5W1</accession>
<keyword evidence="2" id="KW-1133">Transmembrane helix</keyword>
<feature type="transmembrane region" description="Helical" evidence="2">
    <location>
        <begin position="158"/>
        <end position="184"/>
    </location>
</feature>
<feature type="compositionally biased region" description="Low complexity" evidence="1">
    <location>
        <begin position="28"/>
        <end position="42"/>
    </location>
</feature>
<dbReference type="GO" id="GO:0000462">
    <property type="term" value="P:maturation of SSU-rRNA from tricistronic rRNA transcript (SSU-rRNA, 5.8S rRNA, LSU-rRNA)"/>
    <property type="evidence" value="ECO:0007669"/>
    <property type="project" value="TreeGrafter"/>
</dbReference>
<dbReference type="PANTHER" id="PTHR22851:SF1">
    <property type="entry name" value="GLYCOSYLTRANSFERASE FAMILY 32 PROTEIN"/>
    <property type="match status" value="1"/>
</dbReference>
<feature type="region of interest" description="Disordered" evidence="1">
    <location>
        <begin position="293"/>
        <end position="312"/>
    </location>
</feature>
<sequence length="1018" mass="112330">MPTHSPLPSFHNSPASTPPRAHSPVFFGSSSHSPASSNNPSGAVAEKVALSYQRARGEFGGPFRTFRGWFQAVRIPISSGAGAGGSSTGNSGGMHAGKGGGAAGGARRELSIPVLKFLHPSRPLPFFSSRTAPFGKRTPALSSSRYDHHHRGGGGGGALVRIVLAIAGTVFFFVIAFASFLRLFHATVSIGRSKGVHMPFTDPSTLVFSPAEIERVWRWEIASGHYPSRRSTPGVSFDLPEGGGGAGIDRDRQRVAAPVQQKNRIENPGLPRKTDEDLRRERIVKAEVERRLRAGGKDVTDSSSSSSSTALEVVPVGPVREYLDLPLPGSRQAHAYPPRPDSRAALDLDAVMDHCDFAENKYVRDCLEVLRVNGGLETPLRRGSHDPWKATYIPEFESSHQKTADGGGPSLRMRDSLDRYRHQMDQVLDASNSAFSALVAARQQLTLSNQVNPLLSNQQQQRRDGSQQVPIYEPHPSHPNADPACDPDFPRLFHIFWAGPFTDKPYSAALSFLYTQHLALDRPIGVDPTRLEPGLCRPQLWIWINPGPASSFPDPRAERKMRDDLARNPWSAPLLHRRFADVVKFRLWNTTEQLDGVSEMHGWRDMRLFNSGGVKYGSAGEAKRAVNEAAAAAPDGLEDEKVVEAERAEAAGKEGGGDMAASAEAALLSAREATNNGTVAGTANLTQVAAPLPTKHKDELFEIVGSTANKYDRLSVVLSDMARFVLTHRFGGVYLDADTILLRDWTELFNWHGAFAYRWSRLEKYNTAVLKMQRGSALGHFIFRTAVANDLDFHPMTVSRYTKDANLEGLLLRLPDALFDPAWLNTEYYQRDRPPQPYFKRFEDFFDTPKEINAAPVATGFDGFFKGAFSYHFHNFWWIPFDQSRNFPDLGPRFQAGERVARGRLLAAKLAASPAADAGAQTETEASGPSPTKPGVTRAKPAPTPTLLHGSSNARGYKWGDDERDFADLDWSDESVEDDERDLPWSAVLKRTFEAYLRGERPNMYGEYINWSSDDREY</sequence>
<evidence type="ECO:0000313" key="4">
    <source>
        <dbReference type="Proteomes" id="UP000777482"/>
    </source>
</evidence>
<feature type="compositionally biased region" description="Polar residues" evidence="1">
    <location>
        <begin position="921"/>
        <end position="930"/>
    </location>
</feature>
<feature type="compositionally biased region" description="Gly residues" evidence="1">
    <location>
        <begin position="81"/>
        <end position="104"/>
    </location>
</feature>
<keyword evidence="2" id="KW-0472">Membrane</keyword>
<dbReference type="PANTHER" id="PTHR22851">
    <property type="entry name" value="U3 SMALL NUCLEOLAR RNA U3 SNORNA ASSOCIATED PROTEIN"/>
    <property type="match status" value="1"/>
</dbReference>
<organism evidence="3 4">
    <name type="scientific">Rhodotorula mucilaginosa</name>
    <name type="common">Yeast</name>
    <name type="synonym">Rhodotorula rubra</name>
    <dbReference type="NCBI Taxonomy" id="5537"/>
    <lineage>
        <taxon>Eukaryota</taxon>
        <taxon>Fungi</taxon>
        <taxon>Dikarya</taxon>
        <taxon>Basidiomycota</taxon>
        <taxon>Pucciniomycotina</taxon>
        <taxon>Microbotryomycetes</taxon>
        <taxon>Sporidiobolales</taxon>
        <taxon>Sporidiobolaceae</taxon>
        <taxon>Rhodotorula</taxon>
    </lineage>
</organism>
<dbReference type="AlphaFoldDB" id="A0A9P7B5W1"/>
<keyword evidence="2" id="KW-0812">Transmembrane</keyword>
<feature type="region of interest" description="Disordered" evidence="1">
    <location>
        <begin position="916"/>
        <end position="956"/>
    </location>
</feature>
<dbReference type="GO" id="GO:0032040">
    <property type="term" value="C:small-subunit processome"/>
    <property type="evidence" value="ECO:0007669"/>
    <property type="project" value="TreeGrafter"/>
</dbReference>
<evidence type="ECO:0000256" key="2">
    <source>
        <dbReference type="SAM" id="Phobius"/>
    </source>
</evidence>
<feature type="region of interest" description="Disordered" evidence="1">
    <location>
        <begin position="455"/>
        <end position="484"/>
    </location>
</feature>
<evidence type="ECO:0000256" key="1">
    <source>
        <dbReference type="SAM" id="MobiDB-lite"/>
    </source>
</evidence>
<reference evidence="3 4" key="1">
    <citation type="submission" date="2020-11" db="EMBL/GenBank/DDBJ databases">
        <title>Kefir isolates.</title>
        <authorList>
            <person name="Marcisauskas S."/>
            <person name="Kim Y."/>
            <person name="Blasche S."/>
        </authorList>
    </citation>
    <scope>NUCLEOTIDE SEQUENCE [LARGE SCALE GENOMIC DNA]</scope>
    <source>
        <strain evidence="3 4">KR</strain>
    </source>
</reference>
<feature type="region of interest" description="Disordered" evidence="1">
    <location>
        <begin position="81"/>
        <end position="105"/>
    </location>
</feature>
<comment type="caution">
    <text evidence="3">The sequence shown here is derived from an EMBL/GenBank/DDBJ whole genome shotgun (WGS) entry which is preliminary data.</text>
</comment>
<dbReference type="Gene3D" id="3.90.550.20">
    <property type="match status" value="1"/>
</dbReference>
<name>A0A9P7B5W1_RHOMI</name>
<proteinExistence type="predicted"/>
<dbReference type="Proteomes" id="UP000777482">
    <property type="component" value="Unassembled WGS sequence"/>
</dbReference>
<dbReference type="OrthoDB" id="108365at2759"/>
<dbReference type="InterPro" id="IPR029044">
    <property type="entry name" value="Nucleotide-diphossugar_trans"/>
</dbReference>
<evidence type="ECO:0000313" key="3">
    <source>
        <dbReference type="EMBL" id="KAG0660233.1"/>
    </source>
</evidence>
<gene>
    <name evidence="3" type="ORF">C6P46_004687</name>
</gene>
<dbReference type="EMBL" id="PUHQ01000046">
    <property type="protein sequence ID" value="KAG0660233.1"/>
    <property type="molecule type" value="Genomic_DNA"/>
</dbReference>